<protein>
    <recommendedName>
        <fullName evidence="1">Bacterial bifunctional deaminase-reductase C-terminal domain-containing protein</fullName>
    </recommendedName>
</protein>
<feature type="domain" description="Bacterial bifunctional deaminase-reductase C-terminal" evidence="1">
    <location>
        <begin position="66"/>
        <end position="145"/>
    </location>
</feature>
<accession>A0A5J4R1X0</accession>
<gene>
    <name evidence="2" type="ORF">EZS27_023982</name>
</gene>
<dbReference type="Pfam" id="PF01872">
    <property type="entry name" value="RibD_C"/>
    <property type="match status" value="1"/>
</dbReference>
<evidence type="ECO:0000259" key="1">
    <source>
        <dbReference type="Pfam" id="PF01872"/>
    </source>
</evidence>
<dbReference type="InterPro" id="IPR024072">
    <property type="entry name" value="DHFR-like_dom_sf"/>
</dbReference>
<dbReference type="GO" id="GO:0009231">
    <property type="term" value="P:riboflavin biosynthetic process"/>
    <property type="evidence" value="ECO:0007669"/>
    <property type="project" value="InterPro"/>
</dbReference>
<name>A0A5J4R1X0_9ZZZZ</name>
<dbReference type="InterPro" id="IPR002734">
    <property type="entry name" value="RibDG_C"/>
</dbReference>
<evidence type="ECO:0000313" key="2">
    <source>
        <dbReference type="EMBL" id="KAA6326991.1"/>
    </source>
</evidence>
<dbReference type="SUPFAM" id="SSF53597">
    <property type="entry name" value="Dihydrofolate reductase-like"/>
    <property type="match status" value="1"/>
</dbReference>
<organism evidence="2">
    <name type="scientific">termite gut metagenome</name>
    <dbReference type="NCBI Taxonomy" id="433724"/>
    <lineage>
        <taxon>unclassified sequences</taxon>
        <taxon>metagenomes</taxon>
        <taxon>organismal metagenomes</taxon>
    </lineage>
</organism>
<dbReference type="GO" id="GO:0008703">
    <property type="term" value="F:5-amino-6-(5-phosphoribosylamino)uracil reductase activity"/>
    <property type="evidence" value="ECO:0007669"/>
    <property type="project" value="InterPro"/>
</dbReference>
<sequence length="154" mass="17088">DGDISWIPNVISSTILNDINQADILLMGTNTHNEIIERNGYWIFKDKTSYVASHYGGNITADASVHFLTASPMKTIMQLKEQAVNDLLVIGGGNFISSLIDNELLDILSVYIVPVVLGGGIPFLQTSDKSRWRLLKTETIDDIVHVLYESEKHS</sequence>
<dbReference type="Gene3D" id="3.40.430.10">
    <property type="entry name" value="Dihydrofolate Reductase, subunit A"/>
    <property type="match status" value="1"/>
</dbReference>
<dbReference type="AlphaFoldDB" id="A0A5J4R1X0"/>
<reference evidence="2" key="1">
    <citation type="submission" date="2019-03" db="EMBL/GenBank/DDBJ databases">
        <title>Single cell metagenomics reveals metabolic interactions within the superorganism composed of flagellate Streblomastix strix and complex community of Bacteroidetes bacteria on its surface.</title>
        <authorList>
            <person name="Treitli S.C."/>
            <person name="Kolisko M."/>
            <person name="Husnik F."/>
            <person name="Keeling P."/>
            <person name="Hampl V."/>
        </authorList>
    </citation>
    <scope>NUCLEOTIDE SEQUENCE</scope>
    <source>
        <strain evidence="2">STM</strain>
    </source>
</reference>
<comment type="caution">
    <text evidence="2">The sequence shown here is derived from an EMBL/GenBank/DDBJ whole genome shotgun (WGS) entry which is preliminary data.</text>
</comment>
<feature type="non-terminal residue" evidence="2">
    <location>
        <position position="1"/>
    </location>
</feature>
<proteinExistence type="predicted"/>
<dbReference type="EMBL" id="SNRY01002066">
    <property type="protein sequence ID" value="KAA6326991.1"/>
    <property type="molecule type" value="Genomic_DNA"/>
</dbReference>